<dbReference type="Gene3D" id="3.90.740.10">
    <property type="entry name" value="Valyl/Leucyl/Isoleucyl-tRNA synthetase, editing domain"/>
    <property type="match status" value="1"/>
</dbReference>
<evidence type="ECO:0000256" key="6">
    <source>
        <dbReference type="ARBA" id="ARBA00022598"/>
    </source>
</evidence>
<evidence type="ECO:0000256" key="14">
    <source>
        <dbReference type="ARBA" id="ARBA00048359"/>
    </source>
</evidence>
<feature type="domain" description="Aminoacyl-tRNA synthetase class Ia" evidence="18">
    <location>
        <begin position="701"/>
        <end position="842"/>
    </location>
</feature>
<keyword evidence="12 15" id="KW-0030">Aminoacyl-tRNA synthetase</keyword>
<evidence type="ECO:0000256" key="9">
    <source>
        <dbReference type="ARBA" id="ARBA00022833"/>
    </source>
</evidence>
<dbReference type="Gene3D" id="2.170.220.10">
    <property type="match status" value="1"/>
</dbReference>
<dbReference type="SUPFAM" id="SSF53254">
    <property type="entry name" value="Phosphoglycerate mutase-like"/>
    <property type="match status" value="1"/>
</dbReference>
<dbReference type="SUPFAM" id="SSF47323">
    <property type="entry name" value="Anticodon-binding domain of a subclass of class I aminoacyl-tRNA synthetases"/>
    <property type="match status" value="1"/>
</dbReference>
<dbReference type="PRINTS" id="PR00984">
    <property type="entry name" value="TRNASYNTHILE"/>
</dbReference>
<dbReference type="GO" id="GO:0000049">
    <property type="term" value="F:tRNA binding"/>
    <property type="evidence" value="ECO:0007669"/>
    <property type="project" value="InterPro"/>
</dbReference>
<dbReference type="InterPro" id="IPR029033">
    <property type="entry name" value="His_PPase_superfam"/>
</dbReference>
<gene>
    <name evidence="15" type="primary">ileS</name>
    <name evidence="20" type="ORF">A3A34_00550</name>
</gene>
<dbReference type="InterPro" id="IPR023586">
    <property type="entry name" value="Ile-tRNA-ligase_type2"/>
</dbReference>
<dbReference type="InterPro" id="IPR014729">
    <property type="entry name" value="Rossmann-like_a/b/a_fold"/>
</dbReference>
<feature type="binding site" evidence="17">
    <location>
        <begin position="502"/>
        <end position="509"/>
    </location>
    <ligand>
        <name>substrate</name>
    </ligand>
</feature>
<comment type="function">
    <text evidence="13 15">Catalyzes the attachment of isoleucine to tRNA(Ile). As IleRS can inadvertently accommodate and process structurally similar amino acids such as valine, to avoid such errors it has two additional distinct tRNA(Ile)-dependent editing activities. One activity is designated as 'pretransfer' editing and involves the hydrolysis of activated Val-AMP. The other activity is designated 'posttransfer' editing and involves deacylation of mischarged Val-tRNA(Ile).</text>
</comment>
<sequence length="1157" mass="132388">MADIEKSEVAKREESILEFWRKKDIFKKTLTKPSLKGEFIFYEGPPTANGRPGIHHLETRAFKDAIPRFRTMQGYHVRRKAGWDTHGLPVELEVEKELGFKSKKDIEAYGIAKFNKKCKESVLRYIDEWKQFTERIGFWVDHDDTYFTFDNDYIESVWAILKHAEKRELLYKDYKVVPWCPRCETALSSHEVAQGYEDDVSDPSVYVKFKIKNSEKIGLSGDVFLLAWTTTPWTLPGNVALAVRANVTYVSVRTDLGYLIIAKERANVLGSSTPKSEFLGNDLVGLEYEPLFSYLAELLPESEKPKLKNAYKVYVADFVSTGDGTGIVHTAAMYGADDFELGTKVGLPKHHLVREDGTFIDGVGALAGKFVKDADKEIIVDLESRGLLYKHETIHHTYPFCWRCKKPVIYYARDSWYIAMSRIKNDLIRENKTIHWEPEHIRDGRFGEWLRELKDWAISRSRFWGTPLPIWEAKDGSRMVIGSREELVARAKTSGNRYFLMRHGEAQKNLGDTFDCMGDPENTLTERGRKSAEENLAVLKARASIDLIFTSPLLRTQETARIAQKVFGLSDTEVITDERLKEVQVGAYDGKTIAEWRKFYASPLEKFSKAPEGGETYTEVRRRVGEALVEIEKTYTGKTILFVMHDTPAWLMAHVANARTLSDLMHEEGLEDDFLAMSEVREYAFIPLPRNGTFEPDFHRPYIDEIVLTDETGREYRRVPEVLDVWFDSGAMPLAEDHYPFNTERVSPSKSGWFSWLKKTHGYPADFICEAIDQTRGWFYTLHAVGGIMDIGHAFKNVICLGHVLDAKGKKMSKSLGNIVEPAPMLAKYGADALRYFMYTVNAPGDSKNFDERAVDDIVKKNITRLNNVLAFYKLYDNSVSRGRKSEHVLDRWILSRLNELTHDTTVGYENYTLDAAVRPLADFIDDLSVWYLRRSRGRFKEDTEDKKHALATLRHALYTLSCVMAPAMPFFAEHLFQAVRESEDEESVHLASWPNLKAESWKLEAILKDMAEVRKIVSLALEARDKAGIKVRQPLWKLETGSRKLEAKKGLLELIRDEVNVKEVVVDTSLKEGEVRLDTTITQELKEEGIMREFIRSVQAARREVGMHPRDTICVTYGADDETARVISKFERQILVATSAAELRRGDANGVTVERL</sequence>
<evidence type="ECO:0000256" key="3">
    <source>
        <dbReference type="ARBA" id="ARBA00007078"/>
    </source>
</evidence>
<dbReference type="EC" id="6.1.1.5" evidence="15"/>
<dbReference type="Gene3D" id="3.40.50.1240">
    <property type="entry name" value="Phosphoglycerate mutase-like"/>
    <property type="match status" value="1"/>
</dbReference>
<dbReference type="GO" id="GO:0005737">
    <property type="term" value="C:cytoplasm"/>
    <property type="evidence" value="ECO:0007669"/>
    <property type="project" value="UniProtKB-SubCell"/>
</dbReference>
<dbReference type="Pfam" id="PF00300">
    <property type="entry name" value="His_Phos_1"/>
    <property type="match status" value="1"/>
</dbReference>
<dbReference type="FunFam" id="3.40.50.620:FF:000063">
    <property type="entry name" value="Isoleucine--tRNA ligase"/>
    <property type="match status" value="1"/>
</dbReference>
<dbReference type="InterPro" id="IPR033709">
    <property type="entry name" value="Anticodon_Ile_ABEc"/>
</dbReference>
<evidence type="ECO:0000256" key="15">
    <source>
        <dbReference type="HAMAP-Rule" id="MF_02003"/>
    </source>
</evidence>
<accession>A0A1F6ER22</accession>
<organism evidence="20 21">
    <name type="scientific">Candidatus Kaiserbacteria bacterium RIFCSPLOWO2_01_FULL_50_24</name>
    <dbReference type="NCBI Taxonomy" id="1798507"/>
    <lineage>
        <taxon>Bacteria</taxon>
        <taxon>Candidatus Kaiseribacteriota</taxon>
    </lineage>
</organism>
<dbReference type="InterPro" id="IPR002301">
    <property type="entry name" value="Ile-tRNA-ligase"/>
</dbReference>
<dbReference type="Pfam" id="PF00133">
    <property type="entry name" value="tRNA-synt_1"/>
    <property type="match status" value="2"/>
</dbReference>
<keyword evidence="6 15" id="KW-0436">Ligase</keyword>
<evidence type="ECO:0000256" key="12">
    <source>
        <dbReference type="ARBA" id="ARBA00023146"/>
    </source>
</evidence>
<feature type="active site" description="Proton donor/acceptor" evidence="16">
    <location>
        <position position="582"/>
    </location>
</feature>
<keyword evidence="8 15" id="KW-0547">Nucleotide-binding</keyword>
<feature type="binding site" evidence="15">
    <location>
        <position position="814"/>
    </location>
    <ligand>
        <name>ATP</name>
        <dbReference type="ChEBI" id="CHEBI:30616"/>
    </ligand>
</feature>
<dbReference type="CDD" id="cd07067">
    <property type="entry name" value="HP_PGM_like"/>
    <property type="match status" value="1"/>
</dbReference>
<dbReference type="SUPFAM" id="SSF50677">
    <property type="entry name" value="ValRS/IleRS/LeuRS editing domain"/>
    <property type="match status" value="1"/>
</dbReference>
<dbReference type="PANTHER" id="PTHR42780">
    <property type="entry name" value="SOLEUCYL-TRNA SYNTHETASE"/>
    <property type="match status" value="1"/>
</dbReference>
<comment type="domain">
    <text evidence="15">IleRS has two distinct active sites: one for aminoacylation and one for editing. The misactivated valine is translocated from the active site to the editing site, which sterically excludes the correctly activated isoleucine. The single editing site contains two valyl binding pockets, one specific for each substrate (Val-AMP or Val-tRNA(Ile)).</text>
</comment>
<evidence type="ECO:0000256" key="1">
    <source>
        <dbReference type="ARBA" id="ARBA00001947"/>
    </source>
</evidence>
<dbReference type="EMBL" id="MFLU01000004">
    <property type="protein sequence ID" value="OGG76076.1"/>
    <property type="molecule type" value="Genomic_DNA"/>
</dbReference>
<comment type="subcellular location">
    <subcellularLocation>
        <location evidence="2 15">Cytoplasm</location>
    </subcellularLocation>
</comment>
<dbReference type="AlphaFoldDB" id="A0A1F6ER22"/>
<feature type="short sequence motif" description="'HIGH' region" evidence="15">
    <location>
        <begin position="46"/>
        <end position="56"/>
    </location>
</feature>
<keyword evidence="7 15" id="KW-0479">Metal-binding</keyword>
<feature type="binding site" evidence="17">
    <location>
        <position position="555"/>
    </location>
    <ligand>
        <name>substrate</name>
    </ligand>
</feature>
<evidence type="ECO:0000256" key="5">
    <source>
        <dbReference type="ARBA" id="ARBA00022490"/>
    </source>
</evidence>
<feature type="domain" description="Methionyl/Valyl/Leucyl/Isoleucyl-tRNA synthetase anticodon-binding" evidence="19">
    <location>
        <begin position="891"/>
        <end position="1036"/>
    </location>
</feature>
<dbReference type="Gene3D" id="3.40.50.620">
    <property type="entry name" value="HUPs"/>
    <property type="match status" value="2"/>
</dbReference>
<dbReference type="InterPro" id="IPR002300">
    <property type="entry name" value="aa-tRNA-synth_Ia"/>
</dbReference>
<keyword evidence="9 15" id="KW-0862">Zinc</keyword>
<evidence type="ECO:0000256" key="16">
    <source>
        <dbReference type="PIRSR" id="PIRSR613078-1"/>
    </source>
</evidence>
<comment type="similarity">
    <text evidence="3 15">Belongs to the class-I aminoacyl-tRNA synthetase family. IleS type 2 subfamily.</text>
</comment>
<proteinExistence type="inferred from homology"/>
<reference evidence="20 21" key="1">
    <citation type="journal article" date="2016" name="Nat. Commun.">
        <title>Thousands of microbial genomes shed light on interconnected biogeochemical processes in an aquifer system.</title>
        <authorList>
            <person name="Anantharaman K."/>
            <person name="Brown C.T."/>
            <person name="Hug L.A."/>
            <person name="Sharon I."/>
            <person name="Castelle C.J."/>
            <person name="Probst A.J."/>
            <person name="Thomas B.C."/>
            <person name="Singh A."/>
            <person name="Wilkins M.J."/>
            <person name="Karaoz U."/>
            <person name="Brodie E.L."/>
            <person name="Williams K.H."/>
            <person name="Hubbard S.S."/>
            <person name="Banfield J.F."/>
        </authorList>
    </citation>
    <scope>NUCLEOTIDE SEQUENCE [LARGE SCALE GENOMIC DNA]</scope>
</reference>
<name>A0A1F6ER22_9BACT</name>
<dbReference type="SUPFAM" id="SSF52374">
    <property type="entry name" value="Nucleotidylyl transferase"/>
    <property type="match status" value="1"/>
</dbReference>
<dbReference type="GO" id="GO:0006428">
    <property type="term" value="P:isoleucyl-tRNA aminoacylation"/>
    <property type="evidence" value="ECO:0007669"/>
    <property type="project" value="UniProtKB-UniRule"/>
</dbReference>
<feature type="domain" description="Aminoacyl-tRNA synthetase class Ia" evidence="18">
    <location>
        <begin position="16"/>
        <end position="495"/>
    </location>
</feature>
<evidence type="ECO:0000256" key="17">
    <source>
        <dbReference type="PIRSR" id="PIRSR613078-2"/>
    </source>
</evidence>
<dbReference type="STRING" id="1798507.A3A34_00550"/>
<evidence type="ECO:0000313" key="21">
    <source>
        <dbReference type="Proteomes" id="UP000178587"/>
    </source>
</evidence>
<feature type="active site" description="Tele-phosphohistidine intermediate" evidence="16">
    <location>
        <position position="503"/>
    </location>
</feature>
<dbReference type="Gene3D" id="1.10.730.10">
    <property type="entry name" value="Isoleucyl-tRNA Synthetase, Domain 1"/>
    <property type="match status" value="1"/>
</dbReference>
<comment type="cofactor">
    <cofactor evidence="1 15">
        <name>Zn(2+)</name>
        <dbReference type="ChEBI" id="CHEBI:29105"/>
    </cofactor>
</comment>
<feature type="short sequence motif" description="'KMSKS' region" evidence="15">
    <location>
        <begin position="811"/>
        <end position="815"/>
    </location>
</feature>
<dbReference type="CDD" id="cd07961">
    <property type="entry name" value="Anticodon_Ia_Ile_ABEc"/>
    <property type="match status" value="1"/>
</dbReference>
<dbReference type="HAMAP" id="MF_02003">
    <property type="entry name" value="Ile_tRNA_synth_type2"/>
    <property type="match status" value="1"/>
</dbReference>
<keyword evidence="5 15" id="KW-0963">Cytoplasm</keyword>
<evidence type="ECO:0000313" key="20">
    <source>
        <dbReference type="EMBL" id="OGG76076.1"/>
    </source>
</evidence>
<dbReference type="GO" id="GO:0008270">
    <property type="term" value="F:zinc ion binding"/>
    <property type="evidence" value="ECO:0007669"/>
    <property type="project" value="UniProtKB-UniRule"/>
</dbReference>
<dbReference type="InterPro" id="IPR013078">
    <property type="entry name" value="His_Pase_superF_clade-1"/>
</dbReference>
<comment type="subunit">
    <text evidence="4 15">Monomer.</text>
</comment>
<evidence type="ECO:0000256" key="10">
    <source>
        <dbReference type="ARBA" id="ARBA00022840"/>
    </source>
</evidence>
<comment type="catalytic activity">
    <reaction evidence="14 15">
        <text>tRNA(Ile) + L-isoleucine + ATP = L-isoleucyl-tRNA(Ile) + AMP + diphosphate</text>
        <dbReference type="Rhea" id="RHEA:11060"/>
        <dbReference type="Rhea" id="RHEA-COMP:9666"/>
        <dbReference type="Rhea" id="RHEA-COMP:9695"/>
        <dbReference type="ChEBI" id="CHEBI:30616"/>
        <dbReference type="ChEBI" id="CHEBI:33019"/>
        <dbReference type="ChEBI" id="CHEBI:58045"/>
        <dbReference type="ChEBI" id="CHEBI:78442"/>
        <dbReference type="ChEBI" id="CHEBI:78528"/>
        <dbReference type="ChEBI" id="CHEBI:456215"/>
        <dbReference type="EC" id="6.1.1.5"/>
    </reaction>
</comment>
<keyword evidence="10 15" id="KW-0067">ATP-binding</keyword>
<evidence type="ECO:0000259" key="18">
    <source>
        <dbReference type="Pfam" id="PF00133"/>
    </source>
</evidence>
<evidence type="ECO:0000256" key="11">
    <source>
        <dbReference type="ARBA" id="ARBA00022917"/>
    </source>
</evidence>
<dbReference type="InterPro" id="IPR001345">
    <property type="entry name" value="PG/BPGM_mutase_AS"/>
</dbReference>
<evidence type="ECO:0000256" key="4">
    <source>
        <dbReference type="ARBA" id="ARBA00011245"/>
    </source>
</evidence>
<evidence type="ECO:0000256" key="7">
    <source>
        <dbReference type="ARBA" id="ARBA00022723"/>
    </source>
</evidence>
<dbReference type="GO" id="GO:0005524">
    <property type="term" value="F:ATP binding"/>
    <property type="evidence" value="ECO:0007669"/>
    <property type="project" value="UniProtKB-UniRule"/>
</dbReference>
<dbReference type="InterPro" id="IPR009008">
    <property type="entry name" value="Val/Leu/Ile-tRNA-synth_edit"/>
</dbReference>
<dbReference type="GO" id="GO:0004822">
    <property type="term" value="F:isoleucine-tRNA ligase activity"/>
    <property type="evidence" value="ECO:0007669"/>
    <property type="project" value="UniProtKB-UniRule"/>
</dbReference>
<evidence type="ECO:0000256" key="8">
    <source>
        <dbReference type="ARBA" id="ARBA00022741"/>
    </source>
</evidence>
<dbReference type="Pfam" id="PF08264">
    <property type="entry name" value="Anticodon_1"/>
    <property type="match status" value="1"/>
</dbReference>
<keyword evidence="11 15" id="KW-0648">Protein biosynthesis</keyword>
<comment type="caution">
    <text evidence="20">The sequence shown here is derived from an EMBL/GenBank/DDBJ whole genome shotgun (WGS) entry which is preliminary data.</text>
</comment>
<dbReference type="Pfam" id="PF19302">
    <property type="entry name" value="DUF5915"/>
    <property type="match status" value="1"/>
</dbReference>
<evidence type="ECO:0000259" key="19">
    <source>
        <dbReference type="Pfam" id="PF08264"/>
    </source>
</evidence>
<dbReference type="InterPro" id="IPR009080">
    <property type="entry name" value="tRNAsynth_Ia_anticodon-bd"/>
</dbReference>
<dbReference type="GO" id="GO:0002161">
    <property type="term" value="F:aminoacyl-tRNA deacylase activity"/>
    <property type="evidence" value="ECO:0007669"/>
    <property type="project" value="InterPro"/>
</dbReference>
<evidence type="ECO:0000256" key="2">
    <source>
        <dbReference type="ARBA" id="ARBA00004496"/>
    </source>
</evidence>
<dbReference type="PROSITE" id="PS00175">
    <property type="entry name" value="PG_MUTASE"/>
    <property type="match status" value="1"/>
</dbReference>
<dbReference type="Proteomes" id="UP000178587">
    <property type="component" value="Unassembled WGS sequence"/>
</dbReference>
<evidence type="ECO:0000256" key="13">
    <source>
        <dbReference type="ARBA" id="ARBA00025217"/>
    </source>
</evidence>
<dbReference type="InterPro" id="IPR013155">
    <property type="entry name" value="M/V/L/I-tRNA-synth_anticd-bd"/>
</dbReference>
<dbReference type="PANTHER" id="PTHR42780:SF1">
    <property type="entry name" value="ISOLEUCINE--TRNA LIGASE, CYTOPLASMIC"/>
    <property type="match status" value="1"/>
</dbReference>
<protein>
    <recommendedName>
        <fullName evidence="15">Isoleucine--tRNA ligase</fullName>
        <ecNumber evidence="15">6.1.1.5</ecNumber>
    </recommendedName>
    <alternativeName>
        <fullName evidence="15">Isoleucyl-tRNA synthetase</fullName>
        <shortName evidence="15">IleRS</shortName>
    </alternativeName>
</protein>